<dbReference type="Proteomes" id="UP001165960">
    <property type="component" value="Unassembled WGS sequence"/>
</dbReference>
<proteinExistence type="predicted"/>
<accession>A0ACC2RTQ7</accession>
<comment type="caution">
    <text evidence="1">The sequence shown here is derived from an EMBL/GenBank/DDBJ whole genome shotgun (WGS) entry which is preliminary data.</text>
</comment>
<sequence>MANRKRKAEKKADFQKQKLKVGKTKALPENHTDTAFKSRAITLLTQSVTVDKTNLATNNRNLTLGDLVSQAKHHNAGVRKEALFGLIDLLDRYPKLLLDQTASIVETVSRGIVDEDSAVRKACLKLCKEKICTLTQAILSPFLDLLVTVTCSAMTHIYEDVKEDSVSFLAFWLKLESKLAERHRSKLIPNFFSLLKIGASAKSSHQKDQDNFTQAKKGQLWSQKSRVSILEHLHLFLGHLVQDQLPKSWYFQSFLKPNTLSQVFNNHSSTSNLIFHTPESLFSAGAFLATMESTSQASPTQDDFISTIILDLYPYLMSTWVETSGAVFEDSSQLNAVTPDLAALHLAMRLVLWSWRFDTSNTQPEVLDERFQQFQKHVVPNFPFGQNHRIANNGKLTGLLHEMNSAVAEISALYYLKSNLSGGASNSLKGTSKKVVDYLLSALNDSSTPRERLVALFPSLWWFLNGNHLDSCRQLFQALMDFTIPLLPCSAQLAALDFLHKILIVEKHPHYTGSFRLQKHPGYPTWISNLCHSLSPLDPKYEHHSVVIKVIVNILHQAIRFDPLKALNICQMQQEIALLIKGGKFSMFLEPQQFHLICGLHHAVGLAPELLEALSDFLSSPIEISFRLRERIDSLLLFAQ</sequence>
<dbReference type="EMBL" id="QTSX02006516">
    <property type="protein sequence ID" value="KAJ9053475.1"/>
    <property type="molecule type" value="Genomic_DNA"/>
</dbReference>
<protein>
    <submittedName>
        <fullName evidence="1">rRNA processing protein</fullName>
    </submittedName>
</protein>
<evidence type="ECO:0000313" key="1">
    <source>
        <dbReference type="EMBL" id="KAJ9053475.1"/>
    </source>
</evidence>
<keyword evidence="2" id="KW-1185">Reference proteome</keyword>
<name>A0ACC2RTQ7_9FUNG</name>
<reference evidence="1" key="1">
    <citation type="submission" date="2022-04" db="EMBL/GenBank/DDBJ databases">
        <title>Genome of the entomopathogenic fungus Entomophthora muscae.</title>
        <authorList>
            <person name="Elya C."/>
            <person name="Lovett B.R."/>
            <person name="Lee E."/>
            <person name="Macias A.M."/>
            <person name="Hajek A.E."/>
            <person name="De Bivort B.L."/>
            <person name="Kasson M.T."/>
            <person name="De Fine Licht H.H."/>
            <person name="Stajich J.E."/>
        </authorList>
    </citation>
    <scope>NUCLEOTIDE SEQUENCE</scope>
    <source>
        <strain evidence="1">Berkeley</strain>
    </source>
</reference>
<evidence type="ECO:0000313" key="2">
    <source>
        <dbReference type="Proteomes" id="UP001165960"/>
    </source>
</evidence>
<organism evidence="1 2">
    <name type="scientific">Entomophthora muscae</name>
    <dbReference type="NCBI Taxonomy" id="34485"/>
    <lineage>
        <taxon>Eukaryota</taxon>
        <taxon>Fungi</taxon>
        <taxon>Fungi incertae sedis</taxon>
        <taxon>Zoopagomycota</taxon>
        <taxon>Entomophthoromycotina</taxon>
        <taxon>Entomophthoromycetes</taxon>
        <taxon>Entomophthorales</taxon>
        <taxon>Entomophthoraceae</taxon>
        <taxon>Entomophthora</taxon>
    </lineage>
</organism>
<gene>
    <name evidence="1" type="primary">IPI1_3</name>
    <name evidence="1" type="ORF">DSO57_1023862</name>
</gene>